<feature type="compositionally biased region" description="Basic and acidic residues" evidence="1">
    <location>
        <begin position="96"/>
        <end position="124"/>
    </location>
</feature>
<name>A0ABQ7H2T6_DUNSA</name>
<feature type="compositionally biased region" description="Basic and acidic residues" evidence="1">
    <location>
        <begin position="63"/>
        <end position="77"/>
    </location>
</feature>
<accession>A0ABQ7H2T6</accession>
<comment type="caution">
    <text evidence="2">The sequence shown here is derived from an EMBL/GenBank/DDBJ whole genome shotgun (WGS) entry which is preliminary data.</text>
</comment>
<gene>
    <name evidence="2" type="ORF">DUNSADRAFT_14003</name>
</gene>
<reference evidence="2" key="1">
    <citation type="submission" date="2017-08" db="EMBL/GenBank/DDBJ databases">
        <authorList>
            <person name="Polle J.E."/>
            <person name="Barry K."/>
            <person name="Cushman J."/>
            <person name="Schmutz J."/>
            <person name="Tran D."/>
            <person name="Hathwaick L.T."/>
            <person name="Yim W.C."/>
            <person name="Jenkins J."/>
            <person name="Mckie-Krisberg Z.M."/>
            <person name="Prochnik S."/>
            <person name="Lindquist E."/>
            <person name="Dockter R.B."/>
            <person name="Adam C."/>
            <person name="Molina H."/>
            <person name="Bunkerborg J."/>
            <person name="Jin E."/>
            <person name="Buchheim M."/>
            <person name="Magnuson J."/>
        </authorList>
    </citation>
    <scope>NUCLEOTIDE SEQUENCE</scope>
    <source>
        <strain evidence="2">CCAP 19/18</strain>
    </source>
</reference>
<proteinExistence type="predicted"/>
<keyword evidence="3" id="KW-1185">Reference proteome</keyword>
<sequence length="232" mass="27141">MVGKNMGNTSSNNRNDNGLNDSIQKLREEFNSLKGTFDRFSDMLCKNIEVQNQGSKRKQPPTEYHDIHQPKRLHEDSITPVRQHNRMENDEDCGLPEEKKEEHPPLPSDPPKEEEGEKEKKEEDPPLPSDSTREEEEEEEKKEEDPPLPSDSTREEEEEEEKKEEDPPLPSDSTREEEEEEEKKEEGPPLPSDSTREERRRKRKKRRQAWHHHGGHLLKKVEPVACGRLEGF</sequence>
<feature type="compositionally biased region" description="Acidic residues" evidence="1">
    <location>
        <begin position="154"/>
        <end position="163"/>
    </location>
</feature>
<feature type="compositionally biased region" description="Acidic residues" evidence="1">
    <location>
        <begin position="133"/>
        <end position="142"/>
    </location>
</feature>
<feature type="compositionally biased region" description="Basic residues" evidence="1">
    <location>
        <begin position="199"/>
        <end position="216"/>
    </location>
</feature>
<evidence type="ECO:0000313" key="2">
    <source>
        <dbReference type="EMBL" id="KAF5841173.1"/>
    </source>
</evidence>
<protein>
    <submittedName>
        <fullName evidence="2">Uncharacterized protein</fullName>
    </submittedName>
</protein>
<dbReference type="EMBL" id="MU069492">
    <property type="protein sequence ID" value="KAF5841173.1"/>
    <property type="molecule type" value="Genomic_DNA"/>
</dbReference>
<feature type="region of interest" description="Disordered" evidence="1">
    <location>
        <begin position="1"/>
        <end position="23"/>
    </location>
</feature>
<dbReference type="Proteomes" id="UP000815325">
    <property type="component" value="Unassembled WGS sequence"/>
</dbReference>
<feature type="region of interest" description="Disordered" evidence="1">
    <location>
        <begin position="51"/>
        <end position="216"/>
    </location>
</feature>
<evidence type="ECO:0000313" key="3">
    <source>
        <dbReference type="Proteomes" id="UP000815325"/>
    </source>
</evidence>
<evidence type="ECO:0000256" key="1">
    <source>
        <dbReference type="SAM" id="MobiDB-lite"/>
    </source>
</evidence>
<organism evidence="2 3">
    <name type="scientific">Dunaliella salina</name>
    <name type="common">Green alga</name>
    <name type="synonym">Protococcus salinus</name>
    <dbReference type="NCBI Taxonomy" id="3046"/>
    <lineage>
        <taxon>Eukaryota</taxon>
        <taxon>Viridiplantae</taxon>
        <taxon>Chlorophyta</taxon>
        <taxon>core chlorophytes</taxon>
        <taxon>Chlorophyceae</taxon>
        <taxon>CS clade</taxon>
        <taxon>Chlamydomonadales</taxon>
        <taxon>Dunaliellaceae</taxon>
        <taxon>Dunaliella</taxon>
    </lineage>
</organism>